<dbReference type="EMBL" id="KE546989">
    <property type="protein sequence ID" value="EPY52667.1"/>
    <property type="molecule type" value="Genomic_DNA"/>
</dbReference>
<dbReference type="Pfam" id="PF14609">
    <property type="entry name" value="GCP5-Mod21_N"/>
    <property type="match status" value="1"/>
</dbReference>
<proteinExistence type="predicted"/>
<evidence type="ECO:0000313" key="4">
    <source>
        <dbReference type="Proteomes" id="UP000015464"/>
    </source>
</evidence>
<evidence type="ECO:0000313" key="3">
    <source>
        <dbReference type="EMBL" id="EPY52667.1"/>
    </source>
</evidence>
<feature type="region of interest" description="Disordered" evidence="1">
    <location>
        <begin position="153"/>
        <end position="188"/>
    </location>
</feature>
<dbReference type="STRING" id="653667.S9X6D6"/>
<sequence length="686" mass="80406">MVTKKNIDTLEALWKHLKNTEDTPDQKWIKRCLEIIHNTPSRTLVFNEVMERLYRVSEKMSILGREDLEVPLLDACKLLEQKTTNLKEEFLHAQFLTILLELSRNPLEIRNAQFPSKKEDFQAETESRLMNEELRSLSGDHWEEQDWMEITSEEEVDEEEGFGDLSVEKSQSSTLTDEKQTRNVRQDDSKPWKLHSLTKITVPYVKNEATAGFKRLKPFMFFHESSNLEDKDVSERWFVKDVIYMLLGLPSFFFHTHDTGTVEVRHQMLPKVKMLTHKLMYSILDVFANYGSCLNNYRNLLKSLSENNVSQVNINHRSEIVRKERIFPYLGQPLETCLKELQKRLHKLESEIYQAMTKSTLFQAYIDLSPIIFCLTNYLKIFNTSNTVWDVVEKLDILKQQKREEHVYNFLFKSSCTALIRWLFRFVGYLHAEKIPQYVKKTALLMKQLNLEKDGQEEVLQDLENSSVYESTFSFAAVLLQLEVYLQARKTNLPLTGIERKVLGEFTPLSELNALIQKYESAKDILLLKEQSKLTYGHFVFIRTCLEYFMFLQNEMQKILSDESDLNSDVSFFGTKMEPYYNGLGVEAVVERFLQDVFTEDVLEILQHEALSCQQDVFANIMEKIFSTDSPSTSEWNETNEKVQERCDIFVKLSNILLHPDRPVDPGAYCCRRRFSELLLLIVPEV</sequence>
<keyword evidence="4" id="KW-1185">Reference proteome</keyword>
<feature type="domain" description="Gamma-Tubulin ring complex non-core subunit mod21 N-terminal" evidence="2">
    <location>
        <begin position="62"/>
        <end position="153"/>
    </location>
</feature>
<organism evidence="3 4">
    <name type="scientific">Schizosaccharomyces cryophilus (strain OY26 / ATCC MYA-4695 / CBS 11777 / NBRC 106824 / NRRL Y48691)</name>
    <name type="common">Fission yeast</name>
    <dbReference type="NCBI Taxonomy" id="653667"/>
    <lineage>
        <taxon>Eukaryota</taxon>
        <taxon>Fungi</taxon>
        <taxon>Dikarya</taxon>
        <taxon>Ascomycota</taxon>
        <taxon>Taphrinomycotina</taxon>
        <taxon>Schizosaccharomycetes</taxon>
        <taxon>Schizosaccharomycetales</taxon>
        <taxon>Schizosaccharomycetaceae</taxon>
        <taxon>Schizosaccharomyces</taxon>
    </lineage>
</organism>
<evidence type="ECO:0000256" key="1">
    <source>
        <dbReference type="SAM" id="MobiDB-lite"/>
    </source>
</evidence>
<dbReference type="OMA" id="DWMEITS"/>
<dbReference type="OrthoDB" id="66546at2759"/>
<gene>
    <name evidence="3" type="ORF">SPOG_01988</name>
</gene>
<dbReference type="Proteomes" id="UP000015464">
    <property type="component" value="Unassembled WGS sequence"/>
</dbReference>
<dbReference type="AlphaFoldDB" id="S9X6D6"/>
<dbReference type="HOGENOM" id="CLU_406053_0_0_1"/>
<dbReference type="GeneID" id="25036312"/>
<accession>S9X6D6</accession>
<protein>
    <submittedName>
        <fullName evidence="3">Gamma tubulin complex subunit Mod21</fullName>
    </submittedName>
</protein>
<feature type="compositionally biased region" description="Acidic residues" evidence="1">
    <location>
        <begin position="153"/>
        <end position="162"/>
    </location>
</feature>
<dbReference type="RefSeq" id="XP_013022546.1">
    <property type="nucleotide sequence ID" value="XM_013167092.1"/>
</dbReference>
<dbReference type="InterPro" id="IPR032797">
    <property type="entry name" value="Mod21_N"/>
</dbReference>
<evidence type="ECO:0000259" key="2">
    <source>
        <dbReference type="Pfam" id="PF14609"/>
    </source>
</evidence>
<feature type="compositionally biased region" description="Basic and acidic residues" evidence="1">
    <location>
        <begin position="176"/>
        <end position="188"/>
    </location>
</feature>
<name>S9X6D6_SCHCR</name>
<dbReference type="Pfam" id="PF20685">
    <property type="entry name" value="GCP5-Mod21_C"/>
    <property type="match status" value="1"/>
</dbReference>
<reference evidence="3 4" key="1">
    <citation type="journal article" date="2011" name="Science">
        <title>Comparative functional genomics of the fission yeasts.</title>
        <authorList>
            <person name="Rhind N."/>
            <person name="Chen Z."/>
            <person name="Yassour M."/>
            <person name="Thompson D.A."/>
            <person name="Haas B.J."/>
            <person name="Habib N."/>
            <person name="Wapinski I."/>
            <person name="Roy S."/>
            <person name="Lin M.F."/>
            <person name="Heiman D.I."/>
            <person name="Young S.K."/>
            <person name="Furuya K."/>
            <person name="Guo Y."/>
            <person name="Pidoux A."/>
            <person name="Chen H.M."/>
            <person name="Robbertse B."/>
            <person name="Goldberg J.M."/>
            <person name="Aoki K."/>
            <person name="Bayne E.H."/>
            <person name="Berlin A.M."/>
            <person name="Desjardins C.A."/>
            <person name="Dobbs E."/>
            <person name="Dukaj L."/>
            <person name="Fan L."/>
            <person name="FitzGerald M.G."/>
            <person name="French C."/>
            <person name="Gujja S."/>
            <person name="Hansen K."/>
            <person name="Keifenheim D."/>
            <person name="Levin J.Z."/>
            <person name="Mosher R.A."/>
            <person name="Mueller C.A."/>
            <person name="Pfiffner J."/>
            <person name="Priest M."/>
            <person name="Russ C."/>
            <person name="Smialowska A."/>
            <person name="Swoboda P."/>
            <person name="Sykes S.M."/>
            <person name="Vaughn M."/>
            <person name="Vengrova S."/>
            <person name="Yoder R."/>
            <person name="Zeng Q."/>
            <person name="Allshire R."/>
            <person name="Baulcombe D."/>
            <person name="Birren B.W."/>
            <person name="Brown W."/>
            <person name="Ekwall K."/>
            <person name="Kellis M."/>
            <person name="Leatherwood J."/>
            <person name="Levin H."/>
            <person name="Margalit H."/>
            <person name="Martienssen R."/>
            <person name="Nieduszynski C.A."/>
            <person name="Spatafora J.W."/>
            <person name="Friedman N."/>
            <person name="Dalgaard J.Z."/>
            <person name="Baumann P."/>
            <person name="Niki H."/>
            <person name="Regev A."/>
            <person name="Nusbaum C."/>
        </authorList>
    </citation>
    <scope>NUCLEOTIDE SEQUENCE [LARGE SCALE GENOMIC DNA]</scope>
    <source>
        <strain evidence="4">OY26 / ATCC MYA-4695 / CBS 11777 / NBRC 106824 / NRRL Y48691</strain>
    </source>
</reference>